<dbReference type="SMART" id="SM00796">
    <property type="entry name" value="AHS1"/>
    <property type="match status" value="1"/>
</dbReference>
<dbReference type="PANTHER" id="PTHR34698">
    <property type="entry name" value="5-OXOPROLINASE SUBUNIT B"/>
    <property type="match status" value="1"/>
</dbReference>
<comment type="caution">
    <text evidence="5">The sequence shown here is derived from an EMBL/GenBank/DDBJ whole genome shotgun (WGS) entry which is preliminary data.</text>
</comment>
<evidence type="ECO:0000256" key="3">
    <source>
        <dbReference type="ARBA" id="ARBA00022840"/>
    </source>
</evidence>
<dbReference type="Gene3D" id="2.40.100.10">
    <property type="entry name" value="Cyclophilin-like"/>
    <property type="match status" value="1"/>
</dbReference>
<dbReference type="InterPro" id="IPR010016">
    <property type="entry name" value="PxpB"/>
</dbReference>
<dbReference type="AlphaFoldDB" id="A0A7X6M2I4"/>
<dbReference type="GO" id="GO:0005524">
    <property type="term" value="F:ATP binding"/>
    <property type="evidence" value="ECO:0007669"/>
    <property type="project" value="UniProtKB-KW"/>
</dbReference>
<dbReference type="GO" id="GO:0016787">
    <property type="term" value="F:hydrolase activity"/>
    <property type="evidence" value="ECO:0007669"/>
    <property type="project" value="UniProtKB-KW"/>
</dbReference>
<reference evidence="5 6" key="1">
    <citation type="submission" date="2020-04" db="EMBL/GenBank/DDBJ databases">
        <title>MicrobeNet Type strains.</title>
        <authorList>
            <person name="Nicholson A.C."/>
        </authorList>
    </citation>
    <scope>NUCLEOTIDE SEQUENCE [LARGE SCALE GENOMIC DNA]</scope>
    <source>
        <strain evidence="5 6">DSM 44445</strain>
    </source>
</reference>
<dbReference type="Proteomes" id="UP000523447">
    <property type="component" value="Unassembled WGS sequence"/>
</dbReference>
<dbReference type="InterPro" id="IPR003833">
    <property type="entry name" value="CT_C_D"/>
</dbReference>
<accession>A0A7X6M2I4</accession>
<evidence type="ECO:0000259" key="4">
    <source>
        <dbReference type="SMART" id="SM00796"/>
    </source>
</evidence>
<dbReference type="RefSeq" id="WP_040719558.1">
    <property type="nucleotide sequence ID" value="NZ_CAWPHS010000018.1"/>
</dbReference>
<name>A0A7X6M2I4_9NOCA</name>
<keyword evidence="3" id="KW-0067">ATP-binding</keyword>
<evidence type="ECO:0000313" key="5">
    <source>
        <dbReference type="EMBL" id="NKY88062.1"/>
    </source>
</evidence>
<proteinExistence type="predicted"/>
<dbReference type="SUPFAM" id="SSF50891">
    <property type="entry name" value="Cyclophilin-like"/>
    <property type="match status" value="1"/>
</dbReference>
<dbReference type="InterPro" id="IPR029000">
    <property type="entry name" value="Cyclophilin-like_dom_sf"/>
</dbReference>
<keyword evidence="1" id="KW-0547">Nucleotide-binding</keyword>
<organism evidence="5 6">
    <name type="scientific">Nocardia veterana</name>
    <dbReference type="NCBI Taxonomy" id="132249"/>
    <lineage>
        <taxon>Bacteria</taxon>
        <taxon>Bacillati</taxon>
        <taxon>Actinomycetota</taxon>
        <taxon>Actinomycetes</taxon>
        <taxon>Mycobacteriales</taxon>
        <taxon>Nocardiaceae</taxon>
        <taxon>Nocardia</taxon>
    </lineage>
</organism>
<feature type="domain" description="Carboxyltransferase" evidence="4">
    <location>
        <begin position="4"/>
        <end position="197"/>
    </location>
</feature>
<dbReference type="Gene3D" id="3.30.1360.40">
    <property type="match status" value="1"/>
</dbReference>
<dbReference type="EMBL" id="JAAXPE010000025">
    <property type="protein sequence ID" value="NKY88062.1"/>
    <property type="molecule type" value="Genomic_DNA"/>
</dbReference>
<sequence>MTAVTVRPAGDRALLLEPDDAAQLPVLLDQLRHAPIDGVADLLPAATTVLLTLRAGADVAVIENRLRTLVLDSGTADHAGTAADPVTVPVRYDGPDLAAAADLLGITTRELVDRHTGAEWYCAFIGFAPGFGYLQAPRAQLTVPRRAQARTVVPAGSVALAGGYSAIYPRSSPGGWQLIGRTDLALWDQDRPEPALLRAGTRVRFVAVER</sequence>
<dbReference type="Pfam" id="PF02682">
    <property type="entry name" value="CT_C_D"/>
    <property type="match status" value="1"/>
</dbReference>
<evidence type="ECO:0000256" key="1">
    <source>
        <dbReference type="ARBA" id="ARBA00022741"/>
    </source>
</evidence>
<dbReference type="SUPFAM" id="SSF160467">
    <property type="entry name" value="PH0987 N-terminal domain-like"/>
    <property type="match status" value="1"/>
</dbReference>
<evidence type="ECO:0000256" key="2">
    <source>
        <dbReference type="ARBA" id="ARBA00022801"/>
    </source>
</evidence>
<keyword evidence="2 5" id="KW-0378">Hydrolase</keyword>
<protein>
    <submittedName>
        <fullName evidence="5">Allophanate hydrolase subunit 1</fullName>
    </submittedName>
</protein>
<evidence type="ECO:0000313" key="6">
    <source>
        <dbReference type="Proteomes" id="UP000523447"/>
    </source>
</evidence>
<gene>
    <name evidence="5" type="ORF">HGA07_20855</name>
</gene>
<keyword evidence="6" id="KW-1185">Reference proteome</keyword>
<dbReference type="PANTHER" id="PTHR34698:SF2">
    <property type="entry name" value="5-OXOPROLINASE SUBUNIT B"/>
    <property type="match status" value="1"/>
</dbReference>